<feature type="compositionally biased region" description="Acidic residues" evidence="1">
    <location>
        <begin position="112"/>
        <end position="127"/>
    </location>
</feature>
<protein>
    <submittedName>
        <fullName evidence="2">tRNA adenosine deaminase-associated protein</fullName>
    </submittedName>
</protein>
<evidence type="ECO:0000313" key="3">
    <source>
        <dbReference type="Proteomes" id="UP001596189"/>
    </source>
</evidence>
<keyword evidence="3" id="KW-1185">Reference proteome</keyword>
<name>A0ABW1JET4_9ACTN</name>
<dbReference type="Proteomes" id="UP001596189">
    <property type="component" value="Unassembled WGS sequence"/>
</dbReference>
<evidence type="ECO:0000256" key="1">
    <source>
        <dbReference type="SAM" id="MobiDB-lite"/>
    </source>
</evidence>
<gene>
    <name evidence="2" type="ORF">ACFQDO_08305</name>
</gene>
<dbReference type="InterPro" id="IPR023869">
    <property type="entry name" value="tRNA_Adeno_NH3ase_assoc_put"/>
</dbReference>
<reference evidence="3" key="1">
    <citation type="journal article" date="2019" name="Int. J. Syst. Evol. Microbiol.">
        <title>The Global Catalogue of Microorganisms (GCM) 10K type strain sequencing project: providing services to taxonomists for standard genome sequencing and annotation.</title>
        <authorList>
            <consortium name="The Broad Institute Genomics Platform"/>
            <consortium name="The Broad Institute Genome Sequencing Center for Infectious Disease"/>
            <person name="Wu L."/>
            <person name="Ma J."/>
        </authorList>
    </citation>
    <scope>NUCLEOTIDE SEQUENCE [LARGE SCALE GENOMIC DNA]</scope>
    <source>
        <strain evidence="3">KACC 14249</strain>
    </source>
</reference>
<dbReference type="EMBL" id="JBHSRD010000003">
    <property type="protein sequence ID" value="MFC6007128.1"/>
    <property type="molecule type" value="Genomic_DNA"/>
</dbReference>
<sequence>MSYFCAVIGRTGSRWRALDVDVDDVESLDELAEHLRSTGHAGPVLAVVEHEELWFALIRVDGDDDPRAFVSDFEASQTGHYATLLAPVGEVELEEYLDLRNPSAATTAQSDLGDDEDDDDADQDGHELDEDPLMAEAEADLAAAAIEVEPPPPWVGDPGVLEDFGVDPADLVDLVLESPNDPGSVVADLGERCGFDELLEALR</sequence>
<evidence type="ECO:0000313" key="2">
    <source>
        <dbReference type="EMBL" id="MFC6007128.1"/>
    </source>
</evidence>
<accession>A0ABW1JET4</accession>
<dbReference type="RefSeq" id="WP_345715932.1">
    <property type="nucleotide sequence ID" value="NZ_BAABFP010000004.1"/>
</dbReference>
<comment type="caution">
    <text evidence="2">The sequence shown here is derived from an EMBL/GenBank/DDBJ whole genome shotgun (WGS) entry which is preliminary data.</text>
</comment>
<dbReference type="NCBIfam" id="TIGR03941">
    <property type="entry name" value="tRNA_deam_assoc"/>
    <property type="match status" value="1"/>
</dbReference>
<organism evidence="2 3">
    <name type="scientific">Angustibacter luteus</name>
    <dbReference type="NCBI Taxonomy" id="658456"/>
    <lineage>
        <taxon>Bacteria</taxon>
        <taxon>Bacillati</taxon>
        <taxon>Actinomycetota</taxon>
        <taxon>Actinomycetes</taxon>
        <taxon>Kineosporiales</taxon>
        <taxon>Kineosporiaceae</taxon>
    </lineage>
</organism>
<proteinExistence type="predicted"/>
<feature type="region of interest" description="Disordered" evidence="1">
    <location>
        <begin position="104"/>
        <end position="127"/>
    </location>
</feature>